<dbReference type="AlphaFoldDB" id="A0A2P5B4X5"/>
<protein>
    <submittedName>
        <fullName evidence="1">Uncharacterized protein</fullName>
    </submittedName>
</protein>
<reference evidence="2" key="1">
    <citation type="submission" date="2016-06" db="EMBL/GenBank/DDBJ databases">
        <title>Parallel loss of symbiosis genes in relatives of nitrogen-fixing non-legume Parasponia.</title>
        <authorList>
            <person name="Van Velzen R."/>
            <person name="Holmer R."/>
            <person name="Bu F."/>
            <person name="Rutten L."/>
            <person name="Van Zeijl A."/>
            <person name="Liu W."/>
            <person name="Santuari L."/>
            <person name="Cao Q."/>
            <person name="Sharma T."/>
            <person name="Shen D."/>
            <person name="Roswanjaya Y."/>
            <person name="Wardhani T."/>
            <person name="Kalhor M.S."/>
            <person name="Jansen J."/>
            <person name="Van den Hoogen J."/>
            <person name="Gungor B."/>
            <person name="Hartog M."/>
            <person name="Hontelez J."/>
            <person name="Verver J."/>
            <person name="Yang W.-C."/>
            <person name="Schijlen E."/>
            <person name="Repin R."/>
            <person name="Schilthuizen M."/>
            <person name="Schranz E."/>
            <person name="Heidstra R."/>
            <person name="Miyata K."/>
            <person name="Fedorova E."/>
            <person name="Kohlen W."/>
            <person name="Bisseling T."/>
            <person name="Smit S."/>
            <person name="Geurts R."/>
        </authorList>
    </citation>
    <scope>NUCLEOTIDE SEQUENCE [LARGE SCALE GENOMIC DNA]</scope>
    <source>
        <strain evidence="2">cv. WU1-14</strain>
    </source>
</reference>
<name>A0A2P5B4X5_PARAD</name>
<sequence>MWSVSMVSAGLGAIAGAILSLEIFEASPIGRSTWLTLVTMRFMMFTRELLKRLPCHEILEENKAALSIFCAIYLQVQSEKGEKLKKKKVKMRMKMKIGKIRTLKKSPVMTIMNRSRVY</sequence>
<dbReference type="Proteomes" id="UP000237105">
    <property type="component" value="Unassembled WGS sequence"/>
</dbReference>
<comment type="caution">
    <text evidence="1">The sequence shown here is derived from an EMBL/GenBank/DDBJ whole genome shotgun (WGS) entry which is preliminary data.</text>
</comment>
<gene>
    <name evidence="1" type="ORF">PanWU01x14_271180</name>
</gene>
<proteinExistence type="predicted"/>
<evidence type="ECO:0000313" key="1">
    <source>
        <dbReference type="EMBL" id="PON43819.1"/>
    </source>
</evidence>
<organism evidence="1 2">
    <name type="scientific">Parasponia andersonii</name>
    <name type="common">Sponia andersonii</name>
    <dbReference type="NCBI Taxonomy" id="3476"/>
    <lineage>
        <taxon>Eukaryota</taxon>
        <taxon>Viridiplantae</taxon>
        <taxon>Streptophyta</taxon>
        <taxon>Embryophyta</taxon>
        <taxon>Tracheophyta</taxon>
        <taxon>Spermatophyta</taxon>
        <taxon>Magnoliopsida</taxon>
        <taxon>eudicotyledons</taxon>
        <taxon>Gunneridae</taxon>
        <taxon>Pentapetalae</taxon>
        <taxon>rosids</taxon>
        <taxon>fabids</taxon>
        <taxon>Rosales</taxon>
        <taxon>Cannabaceae</taxon>
        <taxon>Parasponia</taxon>
    </lineage>
</organism>
<accession>A0A2P5B4X5</accession>
<keyword evidence="2" id="KW-1185">Reference proteome</keyword>
<dbReference type="EMBL" id="JXTB01000363">
    <property type="protein sequence ID" value="PON43819.1"/>
    <property type="molecule type" value="Genomic_DNA"/>
</dbReference>
<evidence type="ECO:0000313" key="2">
    <source>
        <dbReference type="Proteomes" id="UP000237105"/>
    </source>
</evidence>